<name>A0A9P0A5R0_BEMTA</name>
<evidence type="ECO:0000256" key="1">
    <source>
        <dbReference type="SAM" id="MobiDB-lite"/>
    </source>
</evidence>
<evidence type="ECO:0000259" key="2">
    <source>
        <dbReference type="Pfam" id="PF26080"/>
    </source>
</evidence>
<protein>
    <recommendedName>
        <fullName evidence="2">CUB domain-containing protein</fullName>
    </recommendedName>
</protein>
<reference evidence="3" key="1">
    <citation type="submission" date="2021-12" db="EMBL/GenBank/DDBJ databases">
        <authorList>
            <person name="King R."/>
        </authorList>
    </citation>
    <scope>NUCLEOTIDE SEQUENCE</scope>
</reference>
<gene>
    <name evidence="3" type="ORF">BEMITA_LOCUS4134</name>
</gene>
<dbReference type="PANTHER" id="PTHR33236">
    <property type="entry name" value="INTRAFLAGELLAR TRANSPORT PROTEIN 122 FAMILY PROTEIN-RELATED"/>
    <property type="match status" value="1"/>
</dbReference>
<feature type="domain" description="CUB" evidence="2">
    <location>
        <begin position="103"/>
        <end position="241"/>
    </location>
</feature>
<evidence type="ECO:0000313" key="4">
    <source>
        <dbReference type="Proteomes" id="UP001152759"/>
    </source>
</evidence>
<proteinExistence type="predicted"/>
<dbReference type="InterPro" id="IPR058698">
    <property type="entry name" value="CUB_metazoa"/>
</dbReference>
<accession>A0A9P0A5R0</accession>
<feature type="region of interest" description="Disordered" evidence="1">
    <location>
        <begin position="139"/>
        <end position="158"/>
    </location>
</feature>
<keyword evidence="4" id="KW-1185">Reference proteome</keyword>
<evidence type="ECO:0000313" key="3">
    <source>
        <dbReference type="EMBL" id="CAH0384847.1"/>
    </source>
</evidence>
<dbReference type="EMBL" id="OU963863">
    <property type="protein sequence ID" value="CAH0384847.1"/>
    <property type="molecule type" value="Genomic_DNA"/>
</dbReference>
<dbReference type="Proteomes" id="UP001152759">
    <property type="component" value="Chromosome 2"/>
</dbReference>
<dbReference type="Pfam" id="PF26080">
    <property type="entry name" value="CUB_animal"/>
    <property type="match status" value="1"/>
</dbReference>
<dbReference type="PANTHER" id="PTHR33236:SF4">
    <property type="entry name" value="CUB DOMAIN-CONTAINING PROTEIN"/>
    <property type="match status" value="1"/>
</dbReference>
<dbReference type="AlphaFoldDB" id="A0A9P0A5R0"/>
<organism evidence="3 4">
    <name type="scientific">Bemisia tabaci</name>
    <name type="common">Sweetpotato whitefly</name>
    <name type="synonym">Aleurodes tabaci</name>
    <dbReference type="NCBI Taxonomy" id="7038"/>
    <lineage>
        <taxon>Eukaryota</taxon>
        <taxon>Metazoa</taxon>
        <taxon>Ecdysozoa</taxon>
        <taxon>Arthropoda</taxon>
        <taxon>Hexapoda</taxon>
        <taxon>Insecta</taxon>
        <taxon>Pterygota</taxon>
        <taxon>Neoptera</taxon>
        <taxon>Paraneoptera</taxon>
        <taxon>Hemiptera</taxon>
        <taxon>Sternorrhyncha</taxon>
        <taxon>Aleyrodoidea</taxon>
        <taxon>Aleyrodidae</taxon>
        <taxon>Aleyrodinae</taxon>
        <taxon>Bemisia</taxon>
    </lineage>
</organism>
<sequence>MGECIIRVKKLSSDISQFRFDLGHFQLGQPNRRTGVCDTDLFLIGEGTHQEVKICGTNNGQHIYYDVDDVNEPIEVKIIATQPNIYRLWEIRISQIEFKHRAPAGCLQYYREPSGIIQTMNFAVNGRHLADQDYNICMRQETDDPGSGDDSIPLSDDVGQSRGCQDRVMLPCDIEEFITPGGGPRVCDLLHCGNSFCSGSDLPCRIESSTLPFSIHVQFGPAIAEESPEDNLGMCLKYDQQACVV</sequence>